<dbReference type="InterPro" id="IPR032675">
    <property type="entry name" value="LRR_dom_sf"/>
</dbReference>
<dbReference type="Proteomes" id="UP000799436">
    <property type="component" value="Unassembled WGS sequence"/>
</dbReference>
<proteinExistence type="predicted"/>
<reference evidence="1" key="1">
    <citation type="journal article" date="2020" name="Stud. Mycol.">
        <title>101 Dothideomycetes genomes: a test case for predicting lifestyles and emergence of pathogens.</title>
        <authorList>
            <person name="Haridas S."/>
            <person name="Albert R."/>
            <person name="Binder M."/>
            <person name="Bloem J."/>
            <person name="Labutti K."/>
            <person name="Salamov A."/>
            <person name="Andreopoulos B."/>
            <person name="Baker S."/>
            <person name="Barry K."/>
            <person name="Bills G."/>
            <person name="Bluhm B."/>
            <person name="Cannon C."/>
            <person name="Castanera R."/>
            <person name="Culley D."/>
            <person name="Daum C."/>
            <person name="Ezra D."/>
            <person name="Gonzalez J."/>
            <person name="Henrissat B."/>
            <person name="Kuo A."/>
            <person name="Liang C."/>
            <person name="Lipzen A."/>
            <person name="Lutzoni F."/>
            <person name="Magnuson J."/>
            <person name="Mondo S."/>
            <person name="Nolan M."/>
            <person name="Ohm R."/>
            <person name="Pangilinan J."/>
            <person name="Park H.-J."/>
            <person name="Ramirez L."/>
            <person name="Alfaro M."/>
            <person name="Sun H."/>
            <person name="Tritt A."/>
            <person name="Yoshinaga Y."/>
            <person name="Zwiers L.-H."/>
            <person name="Turgeon B."/>
            <person name="Goodwin S."/>
            <person name="Spatafora J."/>
            <person name="Crous P."/>
            <person name="Grigoriev I."/>
        </authorList>
    </citation>
    <scope>NUCLEOTIDE SEQUENCE</scope>
    <source>
        <strain evidence="1">CBS 116005</strain>
    </source>
</reference>
<evidence type="ECO:0000313" key="2">
    <source>
        <dbReference type="Proteomes" id="UP000799436"/>
    </source>
</evidence>
<dbReference type="OrthoDB" id="2520703at2759"/>
<evidence type="ECO:0000313" key="1">
    <source>
        <dbReference type="EMBL" id="KAF2768051.1"/>
    </source>
</evidence>
<protein>
    <recommendedName>
        <fullName evidence="3">F-box domain-containing protein</fullName>
    </recommendedName>
</protein>
<sequence length="450" mass="49903">MADLPEELLQHICFCLRGRRPHLPSPYSAHLLHKNINLTTLASFSLASKACNRAARASLHYTLDIREARSSRLRPFLSTIIQHPDAVALLHELYTDGIQTERDLERGHAKPSALPAGFLASCKAVVEGLAVSTQLQKRVASGLEKGLQDAELALLLCLCPNLRLWDLVAVHRFDETICMAVIREALQIRRLSASMPLQHLCEAKVSHWDTEGAANMTEVQPILALPAFRTFQGHMVACDQETPLTSPGPLKLRHAYFQESILNAIDFECLLSACPHLETLSVHWGSAVVGRSEIDWIGIGAALRRHGKALRNLTLKPEEAFCSEGLEDVPGPLGDLTALESLRMLSLPLDVLVRQPKDLDNNWLANRLPVSLETLRLTEGAAEDNDVAALDAQLSRIMVDTRFASLSTIRIQCIEDTEGRGSFLEEVQELGWHALESTRFWLVLKKASRT</sequence>
<evidence type="ECO:0008006" key="3">
    <source>
        <dbReference type="Google" id="ProtNLM"/>
    </source>
</evidence>
<dbReference type="Gene3D" id="3.80.10.10">
    <property type="entry name" value="Ribonuclease Inhibitor"/>
    <property type="match status" value="1"/>
</dbReference>
<gene>
    <name evidence="1" type="ORF">EJ03DRAFT_135716</name>
</gene>
<organism evidence="1 2">
    <name type="scientific">Teratosphaeria nubilosa</name>
    <dbReference type="NCBI Taxonomy" id="161662"/>
    <lineage>
        <taxon>Eukaryota</taxon>
        <taxon>Fungi</taxon>
        <taxon>Dikarya</taxon>
        <taxon>Ascomycota</taxon>
        <taxon>Pezizomycotina</taxon>
        <taxon>Dothideomycetes</taxon>
        <taxon>Dothideomycetidae</taxon>
        <taxon>Mycosphaerellales</taxon>
        <taxon>Teratosphaeriaceae</taxon>
        <taxon>Teratosphaeria</taxon>
    </lineage>
</organism>
<name>A0A6G1L549_9PEZI</name>
<dbReference type="EMBL" id="ML995848">
    <property type="protein sequence ID" value="KAF2768051.1"/>
    <property type="molecule type" value="Genomic_DNA"/>
</dbReference>
<keyword evidence="2" id="KW-1185">Reference proteome</keyword>
<accession>A0A6G1L549</accession>
<dbReference type="AlphaFoldDB" id="A0A6G1L549"/>